<evidence type="ECO:0000256" key="1">
    <source>
        <dbReference type="SAM" id="MobiDB-lite"/>
    </source>
</evidence>
<evidence type="ECO:0000313" key="2">
    <source>
        <dbReference type="EMBL" id="WWD04161.1"/>
    </source>
</evidence>
<reference evidence="2 3" key="1">
    <citation type="submission" date="2024-01" db="EMBL/GenBank/DDBJ databases">
        <title>Comparative genomics of Cryptococcus and Kwoniella reveals pathogenesis evolution and contrasting modes of karyotype evolution via chromosome fusion or intercentromeric recombination.</title>
        <authorList>
            <person name="Coelho M.A."/>
            <person name="David-Palma M."/>
            <person name="Shea T."/>
            <person name="Bowers K."/>
            <person name="McGinley-Smith S."/>
            <person name="Mohammad A.W."/>
            <person name="Gnirke A."/>
            <person name="Yurkov A.M."/>
            <person name="Nowrousian M."/>
            <person name="Sun S."/>
            <person name="Cuomo C.A."/>
            <person name="Heitman J."/>
        </authorList>
    </citation>
    <scope>NUCLEOTIDE SEQUENCE [LARGE SCALE GENOMIC DNA]</scope>
    <source>
        <strain evidence="2 3">PYCC6329</strain>
    </source>
</reference>
<dbReference type="Proteomes" id="UP001358614">
    <property type="component" value="Chromosome 1"/>
</dbReference>
<gene>
    <name evidence="2" type="ORF">V865_002227</name>
</gene>
<dbReference type="EMBL" id="CP144089">
    <property type="protein sequence ID" value="WWD04161.1"/>
    <property type="molecule type" value="Genomic_DNA"/>
</dbReference>
<dbReference type="AlphaFoldDB" id="A0AAX4KCF0"/>
<name>A0AAX4KCF0_9TREE</name>
<dbReference type="GeneID" id="91101031"/>
<evidence type="ECO:0008006" key="4">
    <source>
        <dbReference type="Google" id="ProtNLM"/>
    </source>
</evidence>
<feature type="compositionally biased region" description="Basic and acidic residues" evidence="1">
    <location>
        <begin position="57"/>
        <end position="75"/>
    </location>
</feature>
<dbReference type="KEGG" id="ker:91101031"/>
<protein>
    <recommendedName>
        <fullName evidence="4">BZIP domain-containing protein</fullName>
    </recommendedName>
</protein>
<proteinExistence type="predicted"/>
<accession>A0AAX4KCF0</accession>
<feature type="region of interest" description="Disordered" evidence="1">
    <location>
        <begin position="123"/>
        <end position="151"/>
    </location>
</feature>
<organism evidence="2 3">
    <name type="scientific">Kwoniella europaea PYCC6329</name>
    <dbReference type="NCBI Taxonomy" id="1423913"/>
    <lineage>
        <taxon>Eukaryota</taxon>
        <taxon>Fungi</taxon>
        <taxon>Dikarya</taxon>
        <taxon>Basidiomycota</taxon>
        <taxon>Agaricomycotina</taxon>
        <taxon>Tremellomycetes</taxon>
        <taxon>Tremellales</taxon>
        <taxon>Cryptococcaceae</taxon>
        <taxon>Kwoniella</taxon>
    </lineage>
</organism>
<keyword evidence="3" id="KW-1185">Reference proteome</keyword>
<feature type="region of interest" description="Disordered" evidence="1">
    <location>
        <begin position="42"/>
        <end position="75"/>
    </location>
</feature>
<feature type="compositionally biased region" description="Basic and acidic residues" evidence="1">
    <location>
        <begin position="123"/>
        <end position="145"/>
    </location>
</feature>
<sequence>MADQVIPQPVSQTVIIQTSSTDSANQQDHIKLLKDKVKKLETESKKVETQNANLRRTNGDLKDENKKLRSEVEDEENKIIELDNERKLKEDKIKELEDLLQLHHHNCVEEIQNLKNDMAHQAEMHRQSIEEEKAKGIQARREAQTARKGRK</sequence>
<evidence type="ECO:0000313" key="3">
    <source>
        <dbReference type="Proteomes" id="UP001358614"/>
    </source>
</evidence>
<dbReference type="RefSeq" id="XP_066082128.1">
    <property type="nucleotide sequence ID" value="XM_066226031.1"/>
</dbReference>